<dbReference type="OrthoDB" id="10602372at2759"/>
<evidence type="ECO:0000313" key="2">
    <source>
        <dbReference type="EMBL" id="KAF9737410.1"/>
    </source>
</evidence>
<evidence type="ECO:0000313" key="3">
    <source>
        <dbReference type="Proteomes" id="UP000756921"/>
    </source>
</evidence>
<accession>A0A9P6KSM5</accession>
<comment type="caution">
    <text evidence="2">The sequence shown here is derived from an EMBL/GenBank/DDBJ whole genome shotgun (WGS) entry which is preliminary data.</text>
</comment>
<keyword evidence="1" id="KW-1133">Transmembrane helix</keyword>
<sequence>MPRTLQLLPLSRCLIDTANSSLVPTHTEQWCTSYSLTVVLQVSFLLGSLLLTVCCQRRNAFFMRGFTYTIHSYTCHRPPRMSCTLGYPNANNVNVLCRNSADHAFVKLADQKEETRLGRTHAWRLKSNALVWRAQAKHTIGLTCRSTFAIRNHIHVGSRISLRLSVMASVILAPWLYPSMTIFVTRRSARMPNCWIRIVRSIALSTNTSWATGDSRGAIPCCRVSSSCQHGGHVGPTILVSKLAITHAQGTLEDPTGGELV</sequence>
<organism evidence="2 3">
    <name type="scientific">Paraphaeosphaeria minitans</name>
    <dbReference type="NCBI Taxonomy" id="565426"/>
    <lineage>
        <taxon>Eukaryota</taxon>
        <taxon>Fungi</taxon>
        <taxon>Dikarya</taxon>
        <taxon>Ascomycota</taxon>
        <taxon>Pezizomycotina</taxon>
        <taxon>Dothideomycetes</taxon>
        <taxon>Pleosporomycetidae</taxon>
        <taxon>Pleosporales</taxon>
        <taxon>Massarineae</taxon>
        <taxon>Didymosphaeriaceae</taxon>
        <taxon>Paraphaeosphaeria</taxon>
    </lineage>
</organism>
<reference evidence="2" key="1">
    <citation type="journal article" date="2020" name="Mol. Plant Microbe Interact.">
        <title>Genome Sequence of the Biocontrol Agent Coniothyrium minitans strain Conio (IMI 134523).</title>
        <authorList>
            <person name="Patel D."/>
            <person name="Shittu T.A."/>
            <person name="Baroncelli R."/>
            <person name="Muthumeenakshi S."/>
            <person name="Osborne T.H."/>
            <person name="Janganan T.K."/>
            <person name="Sreenivasaprasad S."/>
        </authorList>
    </citation>
    <scope>NUCLEOTIDE SEQUENCE</scope>
    <source>
        <strain evidence="2">Conio</strain>
    </source>
</reference>
<keyword evidence="3" id="KW-1185">Reference proteome</keyword>
<dbReference type="EMBL" id="WJXW01000004">
    <property type="protein sequence ID" value="KAF9737410.1"/>
    <property type="molecule type" value="Genomic_DNA"/>
</dbReference>
<feature type="transmembrane region" description="Helical" evidence="1">
    <location>
        <begin position="160"/>
        <end position="177"/>
    </location>
</feature>
<keyword evidence="1" id="KW-0472">Membrane</keyword>
<proteinExistence type="predicted"/>
<protein>
    <submittedName>
        <fullName evidence="2">Uncharacterized protein</fullName>
    </submittedName>
</protein>
<name>A0A9P6KSM5_9PLEO</name>
<gene>
    <name evidence="2" type="ORF">PMIN01_05189</name>
</gene>
<feature type="transmembrane region" description="Helical" evidence="1">
    <location>
        <begin position="36"/>
        <end position="55"/>
    </location>
</feature>
<dbReference type="Proteomes" id="UP000756921">
    <property type="component" value="Unassembled WGS sequence"/>
</dbReference>
<evidence type="ECO:0000256" key="1">
    <source>
        <dbReference type="SAM" id="Phobius"/>
    </source>
</evidence>
<keyword evidence="1" id="KW-0812">Transmembrane</keyword>
<dbReference type="AlphaFoldDB" id="A0A9P6KSM5"/>